<dbReference type="InterPro" id="IPR032675">
    <property type="entry name" value="LRR_dom_sf"/>
</dbReference>
<name>A0ABD2YZB0_9GENT</name>
<dbReference type="SUPFAM" id="SSF81383">
    <property type="entry name" value="F-box domain"/>
    <property type="match status" value="1"/>
</dbReference>
<accession>A0ABD2YZB0</accession>
<evidence type="ECO:0000313" key="2">
    <source>
        <dbReference type="EMBL" id="KAL3511405.1"/>
    </source>
</evidence>
<dbReference type="InterPro" id="IPR050648">
    <property type="entry name" value="F-box_LRR-repeat"/>
</dbReference>
<dbReference type="SMART" id="SM00367">
    <property type="entry name" value="LRR_CC"/>
    <property type="match status" value="2"/>
</dbReference>
<dbReference type="EMBL" id="JBJUIK010000012">
    <property type="protein sequence ID" value="KAL3511405.1"/>
    <property type="molecule type" value="Genomic_DNA"/>
</dbReference>
<dbReference type="Proteomes" id="UP001630127">
    <property type="component" value="Unassembled WGS sequence"/>
</dbReference>
<dbReference type="InterPro" id="IPR036047">
    <property type="entry name" value="F-box-like_dom_sf"/>
</dbReference>
<dbReference type="PANTHER" id="PTHR13382">
    <property type="entry name" value="MITOCHONDRIAL ATP SYNTHASE COUPLING FACTOR B"/>
    <property type="match status" value="1"/>
</dbReference>
<comment type="caution">
    <text evidence="2">The sequence shown here is derived from an EMBL/GenBank/DDBJ whole genome shotgun (WGS) entry which is preliminary data.</text>
</comment>
<reference evidence="2 3" key="1">
    <citation type="submission" date="2024-11" db="EMBL/GenBank/DDBJ databases">
        <title>A near-complete genome assembly of Cinchona calisaya.</title>
        <authorList>
            <person name="Lian D.C."/>
            <person name="Zhao X.W."/>
            <person name="Wei L."/>
        </authorList>
    </citation>
    <scope>NUCLEOTIDE SEQUENCE [LARGE SCALE GENOMIC DNA]</scope>
    <source>
        <tissue evidence="2">Nenye</tissue>
    </source>
</reference>
<keyword evidence="3" id="KW-1185">Reference proteome</keyword>
<evidence type="ECO:0000259" key="1">
    <source>
        <dbReference type="Pfam" id="PF12937"/>
    </source>
</evidence>
<feature type="domain" description="F-box" evidence="1">
    <location>
        <begin position="219"/>
        <end position="261"/>
    </location>
</feature>
<protein>
    <recommendedName>
        <fullName evidence="1">F-box domain-containing protein</fullName>
    </recommendedName>
</protein>
<dbReference type="InterPro" id="IPR001810">
    <property type="entry name" value="F-box_dom"/>
</dbReference>
<dbReference type="Gene3D" id="1.20.1280.50">
    <property type="match status" value="1"/>
</dbReference>
<dbReference type="Pfam" id="PF12937">
    <property type="entry name" value="F-box-like"/>
    <property type="match status" value="1"/>
</dbReference>
<sequence length="487" mass="54027">MALNYSHRPIFPAHIAEDNLISPLRIVNGYLVEGIPERNCEGFAIPQNGSCEIEEFIDCARDGIDGCSSGESVAEDIIDLLPSDPFGMDISSTFTALTGWLEDLEGDYGGHGTKNNVGVGNEDYGLFAGFSFLWKSAMRFQSIPGNFQANWKPKSAGKINQYTKERDAGNASAPSSFDSTYFEGNIVGFDNGGVGTSSPKIEGEAEVSACSPVCDNGSPHEALFFSLGYLGVKDLLSVERVCRSLCYTVRSDPLLWRNIHIEQPLNERITDDFLLQLTSRAQGNLECLSLVECPRITDGGLRRVLEFNPRLNKLCVPGCTRLSIEGIVNILKGFNLNKGSQGIRYLRIGGLYGVTHEHVEDLKLLLSADKKPQEKARKPHFYLRGKFYILCDDERTVDVEVCPICQKMRLVYDCPSEGCQLKEHDTQLCRACALCISRCAQCGRCINDGEYEETFCLDYVCSDCFQYLPKSHGRQDRKLGPNEFCSP</sequence>
<dbReference type="PANTHER" id="PTHR13382:SF20">
    <property type="entry name" value="F-BOX PROTEIN SKIP14-LIKE"/>
    <property type="match status" value="1"/>
</dbReference>
<dbReference type="AlphaFoldDB" id="A0ABD2YZB0"/>
<dbReference type="Gene3D" id="3.80.10.10">
    <property type="entry name" value="Ribonuclease Inhibitor"/>
    <property type="match status" value="1"/>
</dbReference>
<organism evidence="2 3">
    <name type="scientific">Cinchona calisaya</name>
    <dbReference type="NCBI Taxonomy" id="153742"/>
    <lineage>
        <taxon>Eukaryota</taxon>
        <taxon>Viridiplantae</taxon>
        <taxon>Streptophyta</taxon>
        <taxon>Embryophyta</taxon>
        <taxon>Tracheophyta</taxon>
        <taxon>Spermatophyta</taxon>
        <taxon>Magnoliopsida</taxon>
        <taxon>eudicotyledons</taxon>
        <taxon>Gunneridae</taxon>
        <taxon>Pentapetalae</taxon>
        <taxon>asterids</taxon>
        <taxon>lamiids</taxon>
        <taxon>Gentianales</taxon>
        <taxon>Rubiaceae</taxon>
        <taxon>Cinchonoideae</taxon>
        <taxon>Cinchoneae</taxon>
        <taxon>Cinchona</taxon>
    </lineage>
</organism>
<gene>
    <name evidence="2" type="ORF">ACH5RR_030806</name>
</gene>
<dbReference type="InterPro" id="IPR006553">
    <property type="entry name" value="Leu-rich_rpt_Cys-con_subtyp"/>
</dbReference>
<evidence type="ECO:0000313" key="3">
    <source>
        <dbReference type="Proteomes" id="UP001630127"/>
    </source>
</evidence>
<proteinExistence type="predicted"/>